<dbReference type="SUPFAM" id="SSF46689">
    <property type="entry name" value="Homeodomain-like"/>
    <property type="match status" value="1"/>
</dbReference>
<keyword evidence="2 4" id="KW-0238">DNA-binding</keyword>
<evidence type="ECO:0000256" key="1">
    <source>
        <dbReference type="ARBA" id="ARBA00023015"/>
    </source>
</evidence>
<sequence length="217" mass="25407">MQKLVDKQGGMKEEILEKSLKLFLKHGIREMSNQKLVDWLGISTKTIYKYFTNKEELLEEVLYLYHNRQYEMLLNLPNEQNVASLFFDVWQIAVETEYTINQVFYQDLHRYYPELEKKVEQAIGKRFEQHFLSIIHCGIEQGAFRPDILPEVALQSILTLHRAAVRSEVYNRFHLSATDLLLNTTANYIRGLCTEEGMKALDEHIRTLQPAKAVVNA</sequence>
<feature type="domain" description="HTH tetR-type" evidence="5">
    <location>
        <begin position="9"/>
        <end position="69"/>
    </location>
</feature>
<evidence type="ECO:0000256" key="3">
    <source>
        <dbReference type="ARBA" id="ARBA00023163"/>
    </source>
</evidence>
<name>A0ABP8NHC7_9BACT</name>
<dbReference type="InterPro" id="IPR001647">
    <property type="entry name" value="HTH_TetR"/>
</dbReference>
<dbReference type="Proteomes" id="UP001501175">
    <property type="component" value="Unassembled WGS sequence"/>
</dbReference>
<protein>
    <submittedName>
        <fullName evidence="6">TetR/AcrR family transcriptional regulator</fullName>
    </submittedName>
</protein>
<evidence type="ECO:0000256" key="4">
    <source>
        <dbReference type="PROSITE-ProRule" id="PRU00335"/>
    </source>
</evidence>
<dbReference type="PANTHER" id="PTHR30055">
    <property type="entry name" value="HTH-TYPE TRANSCRIPTIONAL REGULATOR RUTR"/>
    <property type="match status" value="1"/>
</dbReference>
<evidence type="ECO:0000259" key="5">
    <source>
        <dbReference type="PROSITE" id="PS50977"/>
    </source>
</evidence>
<keyword evidence="1" id="KW-0805">Transcription regulation</keyword>
<dbReference type="Gene3D" id="1.10.10.60">
    <property type="entry name" value="Homeodomain-like"/>
    <property type="match status" value="1"/>
</dbReference>
<dbReference type="InterPro" id="IPR036271">
    <property type="entry name" value="Tet_transcr_reg_TetR-rel_C_sf"/>
</dbReference>
<accession>A0ABP8NHC7</accession>
<reference evidence="7" key="1">
    <citation type="journal article" date="2019" name="Int. J. Syst. Evol. Microbiol.">
        <title>The Global Catalogue of Microorganisms (GCM) 10K type strain sequencing project: providing services to taxonomists for standard genome sequencing and annotation.</title>
        <authorList>
            <consortium name="The Broad Institute Genomics Platform"/>
            <consortium name="The Broad Institute Genome Sequencing Center for Infectious Disease"/>
            <person name="Wu L."/>
            <person name="Ma J."/>
        </authorList>
    </citation>
    <scope>NUCLEOTIDE SEQUENCE [LARGE SCALE GENOMIC DNA]</scope>
    <source>
        <strain evidence="7">JCM 17927</strain>
    </source>
</reference>
<feature type="DNA-binding region" description="H-T-H motif" evidence="4">
    <location>
        <begin position="32"/>
        <end position="51"/>
    </location>
</feature>
<comment type="caution">
    <text evidence="6">The sequence shown here is derived from an EMBL/GenBank/DDBJ whole genome shotgun (WGS) entry which is preliminary data.</text>
</comment>
<evidence type="ECO:0000313" key="6">
    <source>
        <dbReference type="EMBL" id="GAA4466391.1"/>
    </source>
</evidence>
<dbReference type="PROSITE" id="PS50977">
    <property type="entry name" value="HTH_TETR_2"/>
    <property type="match status" value="1"/>
</dbReference>
<keyword evidence="7" id="KW-1185">Reference proteome</keyword>
<organism evidence="6 7">
    <name type="scientific">Nibrella saemangeumensis</name>
    <dbReference type="NCBI Taxonomy" id="1084526"/>
    <lineage>
        <taxon>Bacteria</taxon>
        <taxon>Pseudomonadati</taxon>
        <taxon>Bacteroidota</taxon>
        <taxon>Cytophagia</taxon>
        <taxon>Cytophagales</taxon>
        <taxon>Spirosomataceae</taxon>
        <taxon>Nibrella</taxon>
    </lineage>
</organism>
<keyword evidence="3" id="KW-0804">Transcription</keyword>
<proteinExistence type="predicted"/>
<dbReference type="Gene3D" id="1.10.357.10">
    <property type="entry name" value="Tetracycline Repressor, domain 2"/>
    <property type="match status" value="1"/>
</dbReference>
<dbReference type="PRINTS" id="PR00455">
    <property type="entry name" value="HTHTETR"/>
</dbReference>
<dbReference type="Pfam" id="PF00440">
    <property type="entry name" value="TetR_N"/>
    <property type="match status" value="1"/>
</dbReference>
<dbReference type="InterPro" id="IPR009057">
    <property type="entry name" value="Homeodomain-like_sf"/>
</dbReference>
<dbReference type="EMBL" id="BAABHD010000081">
    <property type="protein sequence ID" value="GAA4466391.1"/>
    <property type="molecule type" value="Genomic_DNA"/>
</dbReference>
<dbReference type="PANTHER" id="PTHR30055:SF234">
    <property type="entry name" value="HTH-TYPE TRANSCRIPTIONAL REGULATOR BETI"/>
    <property type="match status" value="1"/>
</dbReference>
<gene>
    <name evidence="6" type="ORF">GCM10023189_48370</name>
</gene>
<dbReference type="InterPro" id="IPR050109">
    <property type="entry name" value="HTH-type_TetR-like_transc_reg"/>
</dbReference>
<evidence type="ECO:0000313" key="7">
    <source>
        <dbReference type="Proteomes" id="UP001501175"/>
    </source>
</evidence>
<evidence type="ECO:0000256" key="2">
    <source>
        <dbReference type="ARBA" id="ARBA00023125"/>
    </source>
</evidence>
<dbReference type="SUPFAM" id="SSF48498">
    <property type="entry name" value="Tetracyclin repressor-like, C-terminal domain"/>
    <property type="match status" value="1"/>
</dbReference>